<dbReference type="HOGENOM" id="CLU_018816_15_3_6"/>
<dbReference type="Gene3D" id="2.40.30.170">
    <property type="match status" value="1"/>
</dbReference>
<dbReference type="OrthoDB" id="9791520at2"/>
<feature type="transmembrane region" description="Helical" evidence="2">
    <location>
        <begin position="27"/>
        <end position="48"/>
    </location>
</feature>
<evidence type="ECO:0000256" key="1">
    <source>
        <dbReference type="SAM" id="Coils"/>
    </source>
</evidence>
<accession>H8Z6Q0</accession>
<feature type="coiled-coil region" evidence="1">
    <location>
        <begin position="104"/>
        <end position="138"/>
    </location>
</feature>
<dbReference type="PANTHER" id="PTHR30386">
    <property type="entry name" value="MEMBRANE FUSION SUBUNIT OF EMRAB-TOLC MULTIDRUG EFFLUX PUMP"/>
    <property type="match status" value="1"/>
</dbReference>
<keyword evidence="2" id="KW-0812">Transmembrane</keyword>
<protein>
    <submittedName>
        <fullName evidence="3">Multidrug resistance efflux pump</fullName>
    </submittedName>
</protein>
<dbReference type="eggNOG" id="COG1566">
    <property type="taxonomic scope" value="Bacteria"/>
</dbReference>
<name>H8Z6Q0_9GAMM</name>
<dbReference type="Gene3D" id="1.10.287.470">
    <property type="entry name" value="Helix hairpin bin"/>
    <property type="match status" value="1"/>
</dbReference>
<dbReference type="RefSeq" id="WP_009151169.1">
    <property type="nucleotide sequence ID" value="NZ_CP121471.1"/>
</dbReference>
<keyword evidence="4" id="KW-1185">Reference proteome</keyword>
<dbReference type="STRING" id="631362.Thi970DRAFT_04422"/>
<proteinExistence type="predicted"/>
<keyword evidence="2" id="KW-1133">Transmembrane helix</keyword>
<evidence type="ECO:0000313" key="3">
    <source>
        <dbReference type="EMBL" id="EIC20766.1"/>
    </source>
</evidence>
<dbReference type="Proteomes" id="UP000002964">
    <property type="component" value="Unassembled WGS sequence"/>
</dbReference>
<dbReference type="InterPro" id="IPR050739">
    <property type="entry name" value="MFP"/>
</dbReference>
<dbReference type="EMBL" id="JH603170">
    <property type="protein sequence ID" value="EIC20766.1"/>
    <property type="molecule type" value="Genomic_DNA"/>
</dbReference>
<reference evidence="3 4" key="2">
    <citation type="submission" date="2011-11" db="EMBL/GenBank/DDBJ databases">
        <authorList>
            <consortium name="US DOE Joint Genome Institute"/>
            <person name="Lucas S."/>
            <person name="Han J."/>
            <person name="Lapidus A."/>
            <person name="Cheng J.-F."/>
            <person name="Goodwin L."/>
            <person name="Pitluck S."/>
            <person name="Peters L."/>
            <person name="Ovchinnikova G."/>
            <person name="Zhang X."/>
            <person name="Detter J.C."/>
            <person name="Han C."/>
            <person name="Tapia R."/>
            <person name="Land M."/>
            <person name="Hauser L."/>
            <person name="Kyrpides N."/>
            <person name="Ivanova N."/>
            <person name="Pagani I."/>
            <person name="Vogl K."/>
            <person name="Liu Z."/>
            <person name="Overmann J."/>
            <person name="Frigaard N.-U."/>
            <person name="Bryant D."/>
            <person name="Woyke T."/>
        </authorList>
    </citation>
    <scope>NUCLEOTIDE SEQUENCE [LARGE SCALE GENOMIC DNA]</scope>
    <source>
        <strain evidence="3 4">970</strain>
    </source>
</reference>
<keyword evidence="1" id="KW-0175">Coiled coil</keyword>
<dbReference type="Gene3D" id="2.40.50.100">
    <property type="match status" value="1"/>
</dbReference>
<evidence type="ECO:0000313" key="4">
    <source>
        <dbReference type="Proteomes" id="UP000002964"/>
    </source>
</evidence>
<dbReference type="AlphaFoldDB" id="H8Z6Q0"/>
<dbReference type="PANTHER" id="PTHR30386:SF18">
    <property type="entry name" value="INNER MEMBRANE PROTEIN YIAV-RELATED"/>
    <property type="match status" value="1"/>
</dbReference>
<feature type="transmembrane region" description="Helical" evidence="2">
    <location>
        <begin position="6"/>
        <end position="22"/>
    </location>
</feature>
<reference evidence="4" key="1">
    <citation type="submission" date="2011-06" db="EMBL/GenBank/DDBJ databases">
        <authorList>
            <consortium name="US DOE Joint Genome Institute (JGI-PGF)"/>
            <person name="Lucas S."/>
            <person name="Han J."/>
            <person name="Lapidus A."/>
            <person name="Cheng J.-F."/>
            <person name="Goodwin L."/>
            <person name="Pitluck S."/>
            <person name="Peters L."/>
            <person name="Land M.L."/>
            <person name="Hauser L."/>
            <person name="Vogl K."/>
            <person name="Liu Z."/>
            <person name="Overmann J."/>
            <person name="Frigaard N.-U."/>
            <person name="Bryant D.A."/>
            <person name="Woyke T.J."/>
        </authorList>
    </citation>
    <scope>NUCLEOTIDE SEQUENCE [LARGE SCALE GENOMIC DNA]</scope>
    <source>
        <strain evidence="4">970</strain>
    </source>
</reference>
<keyword evidence="2" id="KW-0472">Membrane</keyword>
<gene>
    <name evidence="3" type="ORF">Thi970DRAFT_04422</name>
</gene>
<dbReference type="SUPFAM" id="SSF111369">
    <property type="entry name" value="HlyD-like secretion proteins"/>
    <property type="match status" value="1"/>
</dbReference>
<sequence length="344" mass="38188">MELLVTIAYFCLVWLIFFRFHLLRFNLFWSFVVFGLYAGAALTEIVVLGQTTPYSKELVVERYVIQLAPEFGGLVSEVHAKPNVPIAKGAPIFSMDVTPWQNKLTEATGDLASATQEQKSVEAELAEAERKLQDAVKLVPQKMMAAQELPIRQDRVEGLKAQVAGILSKQETLKAEVEQAQYNLDHATIVAPTDGYLVDLVLRPGSFIRLKTPVANFVSSEDVFLIASVDQRSVQWIRPGDKAHFALSMYPGRIFKAKVDSVAWATGRAQLRATGPLPSEQQVGTSRTFFVKLDPEGDFSETPLEFGSSGLAAIFTSKAIDLVQVLRMIEIQSESLLNYIFNPF</sequence>
<evidence type="ECO:0000256" key="2">
    <source>
        <dbReference type="SAM" id="Phobius"/>
    </source>
</evidence>
<organism evidence="3 4">
    <name type="scientific">Thiorhodovibrio frisius</name>
    <dbReference type="NCBI Taxonomy" id="631362"/>
    <lineage>
        <taxon>Bacteria</taxon>
        <taxon>Pseudomonadati</taxon>
        <taxon>Pseudomonadota</taxon>
        <taxon>Gammaproteobacteria</taxon>
        <taxon>Chromatiales</taxon>
        <taxon>Chromatiaceae</taxon>
        <taxon>Thiorhodovibrio</taxon>
    </lineage>
</organism>